<feature type="region of interest" description="Disordered" evidence="1">
    <location>
        <begin position="159"/>
        <end position="239"/>
    </location>
</feature>
<organism evidence="2 3">
    <name type="scientific">Paenibacillus urinalis</name>
    <dbReference type="NCBI Taxonomy" id="521520"/>
    <lineage>
        <taxon>Bacteria</taxon>
        <taxon>Bacillati</taxon>
        <taxon>Bacillota</taxon>
        <taxon>Bacilli</taxon>
        <taxon>Bacillales</taxon>
        <taxon>Paenibacillaceae</taxon>
        <taxon>Paenibacillus</taxon>
    </lineage>
</organism>
<feature type="compositionally biased region" description="Low complexity" evidence="1">
    <location>
        <begin position="302"/>
        <end position="313"/>
    </location>
</feature>
<geneLocation type="plasmid" evidence="2 3">
    <name>unnamed1</name>
</geneLocation>
<evidence type="ECO:0000313" key="3">
    <source>
        <dbReference type="Proteomes" id="UP001221519"/>
    </source>
</evidence>
<accession>A0ABY7XH29</accession>
<sequence>MRPTIEKYLPDMDQIKKIRESLKECKDEWLETKPGSGKKPASKYMGVNTVRQILDNAVSGYTYWDFGLIDNWREEVYKYDKDSKTWSFDGYVYHARGFLFIPGLGQREQYGCKIAVGGKDNQDSAYKAAASNVLVKAASLFGVGESIYSKIKVETDADEEQNAYDQMQQSGQYQFQHQPQGGFQQPQETYAQPQQSFGQPYTDPYQQQQQQAYFQPTPEQQQQFSQQQQGGFNGQWGAPQQQTNWAVDVNNEANGNFNVAPELHEDQYPFNPHEPNTPEAIAWDQRNLPNKQPEAAKEQSFQATPQAEATPQAFKAEAKPVGAPVQTEAQSAPQQSAIPPQWDQVEIQKIHQHKARLNIQTDNDMLPLLREFLKKEDAVPGDLTPGNLAEFNIFLEKFAA</sequence>
<dbReference type="Proteomes" id="UP001221519">
    <property type="component" value="Plasmid unnamed1"/>
</dbReference>
<keyword evidence="2" id="KW-0614">Plasmid</keyword>
<keyword evidence="3" id="KW-1185">Reference proteome</keyword>
<reference evidence="2 3" key="1">
    <citation type="submission" date="2023-02" db="EMBL/GenBank/DDBJ databases">
        <title>Pathogen: clinical or host-associated sample.</title>
        <authorList>
            <person name="Hergert J."/>
            <person name="Casey R."/>
            <person name="Wagner J."/>
            <person name="Young E.L."/>
            <person name="Oakeson K.F."/>
        </authorList>
    </citation>
    <scope>NUCLEOTIDE SEQUENCE [LARGE SCALE GENOMIC DNA]</scope>
    <source>
        <strain evidence="2 3">2022CK-00829</strain>
        <plasmid evidence="2 3">unnamed1</plasmid>
    </source>
</reference>
<name>A0ABY7XH29_9BACL</name>
<dbReference type="RefSeq" id="WP_152557800.1">
    <property type="nucleotide sequence ID" value="NZ_CP118109.1"/>
</dbReference>
<feature type="compositionally biased region" description="Low complexity" evidence="1">
    <location>
        <begin position="166"/>
        <end position="230"/>
    </location>
</feature>
<evidence type="ECO:0000256" key="1">
    <source>
        <dbReference type="SAM" id="MobiDB-lite"/>
    </source>
</evidence>
<protein>
    <submittedName>
        <fullName evidence="2">Uncharacterized protein</fullName>
    </submittedName>
</protein>
<feature type="region of interest" description="Disordered" evidence="1">
    <location>
        <begin position="290"/>
        <end position="316"/>
    </location>
</feature>
<evidence type="ECO:0000313" key="2">
    <source>
        <dbReference type="EMBL" id="WDI05087.1"/>
    </source>
</evidence>
<proteinExistence type="predicted"/>
<gene>
    <name evidence="2" type="ORF">PUW25_26315</name>
</gene>
<dbReference type="EMBL" id="CP118109">
    <property type="protein sequence ID" value="WDI05087.1"/>
    <property type="molecule type" value="Genomic_DNA"/>
</dbReference>